<keyword evidence="3" id="KW-1185">Reference proteome</keyword>
<evidence type="ECO:0000256" key="1">
    <source>
        <dbReference type="SAM" id="Phobius"/>
    </source>
</evidence>
<name>A0ABR4IJA7_9EURO</name>
<keyword evidence="1" id="KW-1133">Transmembrane helix</keyword>
<feature type="transmembrane region" description="Helical" evidence="1">
    <location>
        <begin position="27"/>
        <end position="49"/>
    </location>
</feature>
<organism evidence="2 3">
    <name type="scientific">Aspergillus pseudoustus</name>
    <dbReference type="NCBI Taxonomy" id="1810923"/>
    <lineage>
        <taxon>Eukaryota</taxon>
        <taxon>Fungi</taxon>
        <taxon>Dikarya</taxon>
        <taxon>Ascomycota</taxon>
        <taxon>Pezizomycotina</taxon>
        <taxon>Eurotiomycetes</taxon>
        <taxon>Eurotiomycetidae</taxon>
        <taxon>Eurotiales</taxon>
        <taxon>Aspergillaceae</taxon>
        <taxon>Aspergillus</taxon>
        <taxon>Aspergillus subgen. Nidulantes</taxon>
    </lineage>
</organism>
<dbReference type="Proteomes" id="UP001610446">
    <property type="component" value="Unassembled WGS sequence"/>
</dbReference>
<keyword evidence="1" id="KW-0472">Membrane</keyword>
<gene>
    <name evidence="2" type="ORF">BJY01DRAFT_228927</name>
</gene>
<dbReference type="EMBL" id="JBFXLU010000385">
    <property type="protein sequence ID" value="KAL2827857.1"/>
    <property type="molecule type" value="Genomic_DNA"/>
</dbReference>
<protein>
    <recommendedName>
        <fullName evidence="4">Secreted protein</fullName>
    </recommendedName>
</protein>
<comment type="caution">
    <text evidence="2">The sequence shown here is derived from an EMBL/GenBank/DDBJ whole genome shotgun (WGS) entry which is preliminary data.</text>
</comment>
<accession>A0ABR4IJA7</accession>
<sequence>MIPAGNVVELRLAAALTVTCASRVPDVVYPISIVSGFVLRLVSASAVYAQRRVMGSVAARVALGVGERRVKEGDCETVE</sequence>
<keyword evidence="1" id="KW-0812">Transmembrane</keyword>
<evidence type="ECO:0008006" key="4">
    <source>
        <dbReference type="Google" id="ProtNLM"/>
    </source>
</evidence>
<reference evidence="2 3" key="1">
    <citation type="submission" date="2024-07" db="EMBL/GenBank/DDBJ databases">
        <title>Section-level genome sequencing and comparative genomics of Aspergillus sections Usti and Cavernicolus.</title>
        <authorList>
            <consortium name="Lawrence Berkeley National Laboratory"/>
            <person name="Nybo J.L."/>
            <person name="Vesth T.C."/>
            <person name="Theobald S."/>
            <person name="Frisvad J.C."/>
            <person name="Larsen T.O."/>
            <person name="Kjaerboelling I."/>
            <person name="Rothschild-Mancinelli K."/>
            <person name="Lyhne E.K."/>
            <person name="Kogle M.E."/>
            <person name="Barry K."/>
            <person name="Clum A."/>
            <person name="Na H."/>
            <person name="Ledsgaard L."/>
            <person name="Lin J."/>
            <person name="Lipzen A."/>
            <person name="Kuo A."/>
            <person name="Riley R."/>
            <person name="Mondo S."/>
            <person name="Labutti K."/>
            <person name="Haridas S."/>
            <person name="Pangalinan J."/>
            <person name="Salamov A.A."/>
            <person name="Simmons B.A."/>
            <person name="Magnuson J.K."/>
            <person name="Chen J."/>
            <person name="Drula E."/>
            <person name="Henrissat B."/>
            <person name="Wiebenga A."/>
            <person name="Lubbers R.J."/>
            <person name="Gomes A.C."/>
            <person name="Makela M.R."/>
            <person name="Stajich J."/>
            <person name="Grigoriev I.V."/>
            <person name="Mortensen U.H."/>
            <person name="De Vries R.P."/>
            <person name="Baker S.E."/>
            <person name="Andersen M.R."/>
        </authorList>
    </citation>
    <scope>NUCLEOTIDE SEQUENCE [LARGE SCALE GENOMIC DNA]</scope>
    <source>
        <strain evidence="2 3">CBS 123904</strain>
    </source>
</reference>
<evidence type="ECO:0000313" key="2">
    <source>
        <dbReference type="EMBL" id="KAL2827857.1"/>
    </source>
</evidence>
<evidence type="ECO:0000313" key="3">
    <source>
        <dbReference type="Proteomes" id="UP001610446"/>
    </source>
</evidence>
<proteinExistence type="predicted"/>